<name>A0A0G4H4G9_9ALVE</name>
<reference evidence="2" key="1">
    <citation type="submission" date="2014-11" db="EMBL/GenBank/DDBJ databases">
        <authorList>
            <person name="Otto D Thomas"/>
            <person name="Naeem Raeece"/>
        </authorList>
    </citation>
    <scope>NUCLEOTIDE SEQUENCE</scope>
</reference>
<organism evidence="2">
    <name type="scientific">Chromera velia CCMP2878</name>
    <dbReference type="NCBI Taxonomy" id="1169474"/>
    <lineage>
        <taxon>Eukaryota</taxon>
        <taxon>Sar</taxon>
        <taxon>Alveolata</taxon>
        <taxon>Colpodellida</taxon>
        <taxon>Chromeraceae</taxon>
        <taxon>Chromera</taxon>
    </lineage>
</organism>
<feature type="region of interest" description="Disordered" evidence="1">
    <location>
        <begin position="41"/>
        <end position="111"/>
    </location>
</feature>
<protein>
    <submittedName>
        <fullName evidence="2">Uncharacterized protein</fullName>
    </submittedName>
</protein>
<sequence length="111" mass="11587">MACYAMPCDEEGHTAPECPTVCLVCYGEYKVTWKNGNHAEMARLKSPPGGIAHPPSACPAPQEKQDTAQAQASRASRGNGRGGSRGGRGNFGMGPRGGRGRAGTGYGTMWC</sequence>
<dbReference type="VEuPathDB" id="CryptoDB:Cvel_5690"/>
<evidence type="ECO:0000256" key="1">
    <source>
        <dbReference type="SAM" id="MobiDB-lite"/>
    </source>
</evidence>
<dbReference type="EMBL" id="CDMZ01001875">
    <property type="protein sequence ID" value="CEM38666.1"/>
    <property type="molecule type" value="Genomic_DNA"/>
</dbReference>
<proteinExistence type="predicted"/>
<feature type="compositionally biased region" description="Gly residues" evidence="1">
    <location>
        <begin position="79"/>
        <end position="111"/>
    </location>
</feature>
<accession>A0A0G4H4G9</accession>
<evidence type="ECO:0000313" key="2">
    <source>
        <dbReference type="EMBL" id="CEM38666.1"/>
    </source>
</evidence>
<gene>
    <name evidence="2" type="ORF">Cvel_5690</name>
</gene>
<dbReference type="AlphaFoldDB" id="A0A0G4H4G9"/>